<dbReference type="Proteomes" id="UP000042958">
    <property type="component" value="Unassembled WGS sequence"/>
</dbReference>
<keyword evidence="2" id="KW-1185">Reference proteome</keyword>
<reference evidence="2" key="1">
    <citation type="journal article" date="2015" name="Genome Announc.">
        <title>Draft genome sequence of the fungus Penicillium brasilianum MG11.</title>
        <authorList>
            <person name="Horn F."/>
            <person name="Linde J."/>
            <person name="Mattern D.J."/>
            <person name="Walther G."/>
            <person name="Guthke R."/>
            <person name="Brakhage A.A."/>
            <person name="Valiante V."/>
        </authorList>
    </citation>
    <scope>NUCLEOTIDE SEQUENCE [LARGE SCALE GENOMIC DNA]</scope>
    <source>
        <strain evidence="2">MG11</strain>
    </source>
</reference>
<gene>
    <name evidence="1" type="ORF">PMG11_11128</name>
</gene>
<dbReference type="AlphaFoldDB" id="A0A0F7U195"/>
<evidence type="ECO:0000313" key="2">
    <source>
        <dbReference type="Proteomes" id="UP000042958"/>
    </source>
</evidence>
<name>A0A0F7U195_PENBI</name>
<dbReference type="OrthoDB" id="5068804at2759"/>
<accession>A0A0F7U195</accession>
<dbReference type="STRING" id="104259.A0A0F7U195"/>
<sequence>MRVRCGCLPRLVRLLRSSPTLTSSHDIPEHVIRIPMRGWMQENRFSGNWARGTPVLLMAPAPFSVEDARSSLLGDGFYHLVDPEPPEQNVEMEPEDFALASEYGLDFCKLKVLDDMRVRSILQSFFGWSGLGLYLRYRRDPGHIFSFRRGGAKAGLRVLIVHIWSKGSRATYYRGSHLHSLPTVKAANGLFEIPSAGLRSAACQGEDVEFANGGLVILDARLAFEIKQGSATTFAFTTKNELATWAKMILPKSPGLARKVAEMESTGIGVNFAFEE</sequence>
<organism evidence="1 2">
    <name type="scientific">Penicillium brasilianum</name>
    <dbReference type="NCBI Taxonomy" id="104259"/>
    <lineage>
        <taxon>Eukaryota</taxon>
        <taxon>Fungi</taxon>
        <taxon>Dikarya</taxon>
        <taxon>Ascomycota</taxon>
        <taxon>Pezizomycotina</taxon>
        <taxon>Eurotiomycetes</taxon>
        <taxon>Eurotiomycetidae</taxon>
        <taxon>Eurotiales</taxon>
        <taxon>Aspergillaceae</taxon>
        <taxon>Penicillium</taxon>
    </lineage>
</organism>
<proteinExistence type="predicted"/>
<dbReference type="EMBL" id="CDHK01000019">
    <property type="protein sequence ID" value="CEJ62633.1"/>
    <property type="molecule type" value="Genomic_DNA"/>
</dbReference>
<evidence type="ECO:0000313" key="1">
    <source>
        <dbReference type="EMBL" id="CEJ62633.1"/>
    </source>
</evidence>
<protein>
    <submittedName>
        <fullName evidence="1">Uncharacterized protein</fullName>
    </submittedName>
</protein>